<dbReference type="InterPro" id="IPR002176">
    <property type="entry name" value="X-over_junc_endoDNase_RuvC"/>
</dbReference>
<dbReference type="EMBL" id="CP033455">
    <property type="protein sequence ID" value="QGR03025.1"/>
    <property type="molecule type" value="Genomic_DNA"/>
</dbReference>
<gene>
    <name evidence="13 15" type="primary">ruvC</name>
    <name evidence="15" type="ORF">EDL80_00090</name>
</gene>
<keyword evidence="16" id="KW-1185">Reference proteome</keyword>
<reference evidence="15 16" key="1">
    <citation type="submission" date="2018-10" db="EMBL/GenBank/DDBJ databases">
        <title>Propagation and draft genome sequences of three atypical Erhlichia ruminantium isolates.</title>
        <authorList>
            <person name="Liebenberg J."/>
            <person name="Steyn H."/>
            <person name="Josemans A."/>
            <person name="Zweygarth E."/>
        </authorList>
    </citation>
    <scope>NUCLEOTIDE SEQUENCE [LARGE SCALE GENOMIC DNA]</scope>
    <source>
        <strain evidence="15 16">Omatjenne</strain>
    </source>
</reference>
<protein>
    <recommendedName>
        <fullName evidence="13 14">Crossover junction endodeoxyribonuclease RuvC</fullName>
        <ecNumber evidence="13 14">3.1.21.10</ecNumber>
    </recommendedName>
    <alternativeName>
        <fullName evidence="13">Holliday junction nuclease RuvC</fullName>
    </alternativeName>
    <alternativeName>
        <fullName evidence="13">Holliday junction resolvase RuvC</fullName>
    </alternativeName>
</protein>
<dbReference type="InterPro" id="IPR020563">
    <property type="entry name" value="X-over_junc_endoDNase_Mg_BS"/>
</dbReference>
<dbReference type="PANTHER" id="PTHR30194:SF3">
    <property type="entry name" value="CROSSOVER JUNCTION ENDODEOXYRIBONUCLEASE RUVC"/>
    <property type="match status" value="1"/>
</dbReference>
<dbReference type="SUPFAM" id="SSF53098">
    <property type="entry name" value="Ribonuclease H-like"/>
    <property type="match status" value="1"/>
</dbReference>
<dbReference type="GO" id="GO:0003677">
    <property type="term" value="F:DNA binding"/>
    <property type="evidence" value="ECO:0007669"/>
    <property type="project" value="UniProtKB-KW"/>
</dbReference>
<dbReference type="NCBIfam" id="TIGR00228">
    <property type="entry name" value="ruvC"/>
    <property type="match status" value="1"/>
</dbReference>
<comment type="function">
    <text evidence="13">The RuvA-RuvB-RuvC complex processes Holliday junction (HJ) DNA during genetic recombination and DNA repair. Endonuclease that resolves HJ intermediates. Cleaves cruciform DNA by making single-stranded nicks across the HJ at symmetrical positions within the homologous arms, yielding a 5'-phosphate and a 3'-hydroxyl group; requires a central core of homology in the junction. The consensus cleavage sequence is 5'-(A/T)TT(C/G)-3'. Cleavage occurs on the 3'-side of the TT dinucleotide at the point of strand exchange. HJ branch migration catalyzed by RuvA-RuvB allows RuvC to scan DNA until it finds its consensus sequence, where it cleaves and resolves the cruciform DNA.</text>
</comment>
<feature type="binding site" evidence="13">
    <location>
        <position position="7"/>
    </location>
    <ligand>
        <name>Mg(2+)</name>
        <dbReference type="ChEBI" id="CHEBI:18420"/>
        <label>1</label>
    </ligand>
</feature>
<dbReference type="PROSITE" id="PS01321">
    <property type="entry name" value="RUVC"/>
    <property type="match status" value="1"/>
</dbReference>
<evidence type="ECO:0000256" key="7">
    <source>
        <dbReference type="ARBA" id="ARBA00022801"/>
    </source>
</evidence>
<dbReference type="PANTHER" id="PTHR30194">
    <property type="entry name" value="CROSSOVER JUNCTION ENDODEOXYRIBONUCLEASE RUVC"/>
    <property type="match status" value="1"/>
</dbReference>
<keyword evidence="3 13" id="KW-0540">Nuclease</keyword>
<organism evidence="15 16">
    <name type="scientific">Ehrlichia ruminantium</name>
    <name type="common">heartwater rickettsia</name>
    <name type="synonym">Cowdria ruminantium</name>
    <dbReference type="NCBI Taxonomy" id="779"/>
    <lineage>
        <taxon>Bacteria</taxon>
        <taxon>Pseudomonadati</taxon>
        <taxon>Pseudomonadota</taxon>
        <taxon>Alphaproteobacteria</taxon>
        <taxon>Rickettsiales</taxon>
        <taxon>Anaplasmataceae</taxon>
        <taxon>Ehrlichia</taxon>
    </lineage>
</organism>
<sequence>MNIIGIDPSLNCTGWAVLSVCNDDLNKIHVVNNGAISTNSKETIGQRLYKIHNEFLNIIDSYKVNIASIEEVFINKNPKSSISLCYARGTILLTLSITNIPLFEYSANRVKKSITGNGHAKKEQVCFMVENILGIKCCDIYDISDAMAVAICHIYSMKIITEKS</sequence>
<dbReference type="InterPro" id="IPR036397">
    <property type="entry name" value="RNaseH_sf"/>
</dbReference>
<evidence type="ECO:0000256" key="9">
    <source>
        <dbReference type="ARBA" id="ARBA00023125"/>
    </source>
</evidence>
<feature type="active site" evidence="13">
    <location>
        <position position="142"/>
    </location>
</feature>
<proteinExistence type="inferred from homology"/>
<keyword evidence="6 13" id="KW-0227">DNA damage</keyword>
<comment type="catalytic activity">
    <reaction evidence="12 13">
        <text>Endonucleolytic cleavage at a junction such as a reciprocal single-stranded crossover between two homologous DNA duplexes (Holliday junction).</text>
        <dbReference type="EC" id="3.1.21.10"/>
    </reaction>
</comment>
<dbReference type="GO" id="GO:0005737">
    <property type="term" value="C:cytoplasm"/>
    <property type="evidence" value="ECO:0007669"/>
    <property type="project" value="UniProtKB-SubCell"/>
</dbReference>
<evidence type="ECO:0000256" key="14">
    <source>
        <dbReference type="NCBIfam" id="TIGR00228"/>
    </source>
</evidence>
<dbReference type="FunFam" id="3.30.420.10:FF:000002">
    <property type="entry name" value="Crossover junction endodeoxyribonuclease RuvC"/>
    <property type="match status" value="1"/>
</dbReference>
<evidence type="ECO:0000256" key="12">
    <source>
        <dbReference type="ARBA" id="ARBA00029354"/>
    </source>
</evidence>
<comment type="subunit">
    <text evidence="13">Homodimer which binds Holliday junction (HJ) DNA. The HJ becomes 2-fold symmetrical on binding to RuvC with unstacked arms; it has a different conformation from HJ DNA in complex with RuvA. In the full resolvosome a probable DNA-RuvA(4)-RuvB(12)-RuvC(2) complex forms which resolves the HJ.</text>
</comment>
<evidence type="ECO:0000256" key="5">
    <source>
        <dbReference type="ARBA" id="ARBA00022759"/>
    </source>
</evidence>
<name>A0AAE6UI54_EHRRU</name>
<evidence type="ECO:0000256" key="10">
    <source>
        <dbReference type="ARBA" id="ARBA00023172"/>
    </source>
</evidence>
<dbReference type="GO" id="GO:0000287">
    <property type="term" value="F:magnesium ion binding"/>
    <property type="evidence" value="ECO:0007669"/>
    <property type="project" value="UniProtKB-UniRule"/>
</dbReference>
<dbReference type="HAMAP" id="MF_00034">
    <property type="entry name" value="RuvC"/>
    <property type="match status" value="1"/>
</dbReference>
<dbReference type="Gene3D" id="3.30.420.10">
    <property type="entry name" value="Ribonuclease H-like superfamily/Ribonuclease H"/>
    <property type="match status" value="1"/>
</dbReference>
<evidence type="ECO:0000256" key="4">
    <source>
        <dbReference type="ARBA" id="ARBA00022723"/>
    </source>
</evidence>
<feature type="active site" evidence="13">
    <location>
        <position position="70"/>
    </location>
</feature>
<dbReference type="Pfam" id="PF02075">
    <property type="entry name" value="RuvC"/>
    <property type="match status" value="1"/>
</dbReference>
<keyword evidence="11 13" id="KW-0234">DNA repair</keyword>
<dbReference type="GO" id="GO:0006310">
    <property type="term" value="P:DNA recombination"/>
    <property type="evidence" value="ECO:0007669"/>
    <property type="project" value="UniProtKB-UniRule"/>
</dbReference>
<comment type="subcellular location">
    <subcellularLocation>
        <location evidence="13">Cytoplasm</location>
    </subcellularLocation>
</comment>
<keyword evidence="10 13" id="KW-0233">DNA recombination</keyword>
<comment type="cofactor">
    <cofactor evidence="13">
        <name>Mg(2+)</name>
        <dbReference type="ChEBI" id="CHEBI:18420"/>
    </cofactor>
    <text evidence="13">Binds 2 Mg(2+) ion per subunit.</text>
</comment>
<keyword evidence="9 13" id="KW-0238">DNA-binding</keyword>
<accession>A0AAE6UI54</accession>
<dbReference type="CDD" id="cd16962">
    <property type="entry name" value="RuvC"/>
    <property type="match status" value="1"/>
</dbReference>
<comment type="similarity">
    <text evidence="1 13">Belongs to the RuvC family.</text>
</comment>
<evidence type="ECO:0000256" key="8">
    <source>
        <dbReference type="ARBA" id="ARBA00022842"/>
    </source>
</evidence>
<keyword evidence="4 13" id="KW-0479">Metal-binding</keyword>
<evidence type="ECO:0000256" key="3">
    <source>
        <dbReference type="ARBA" id="ARBA00022722"/>
    </source>
</evidence>
<dbReference type="GO" id="GO:0009432">
    <property type="term" value="P:SOS response"/>
    <property type="evidence" value="ECO:0007669"/>
    <property type="project" value="UniProtKB-ARBA"/>
</dbReference>
<evidence type="ECO:0000313" key="16">
    <source>
        <dbReference type="Proteomes" id="UP000422822"/>
    </source>
</evidence>
<feature type="active site" evidence="13">
    <location>
        <position position="7"/>
    </location>
</feature>
<dbReference type="InterPro" id="IPR012337">
    <property type="entry name" value="RNaseH-like_sf"/>
</dbReference>
<dbReference type="Proteomes" id="UP000422822">
    <property type="component" value="Chromosome"/>
</dbReference>
<feature type="binding site" evidence="13">
    <location>
        <position position="70"/>
    </location>
    <ligand>
        <name>Mg(2+)</name>
        <dbReference type="ChEBI" id="CHEBI:18420"/>
        <label>2</label>
    </ligand>
</feature>
<dbReference type="AlphaFoldDB" id="A0AAE6UI54"/>
<dbReference type="RefSeq" id="WP_158406192.1">
    <property type="nucleotide sequence ID" value="NZ_CP033455.1"/>
</dbReference>
<evidence type="ECO:0000256" key="2">
    <source>
        <dbReference type="ARBA" id="ARBA00022490"/>
    </source>
</evidence>
<keyword evidence="7 13" id="KW-0378">Hydrolase</keyword>
<evidence type="ECO:0000256" key="13">
    <source>
        <dbReference type="HAMAP-Rule" id="MF_00034"/>
    </source>
</evidence>
<dbReference type="GO" id="GO:0048476">
    <property type="term" value="C:Holliday junction resolvase complex"/>
    <property type="evidence" value="ECO:0007669"/>
    <property type="project" value="UniProtKB-UniRule"/>
</dbReference>
<evidence type="ECO:0000256" key="11">
    <source>
        <dbReference type="ARBA" id="ARBA00023204"/>
    </source>
</evidence>
<keyword evidence="5 13" id="KW-0255">Endonuclease</keyword>
<keyword evidence="2 13" id="KW-0963">Cytoplasm</keyword>
<feature type="binding site" evidence="13">
    <location>
        <position position="142"/>
    </location>
    <ligand>
        <name>Mg(2+)</name>
        <dbReference type="ChEBI" id="CHEBI:18420"/>
        <label>1</label>
    </ligand>
</feature>
<dbReference type="PRINTS" id="PR00696">
    <property type="entry name" value="RSOLVASERUVC"/>
</dbReference>
<evidence type="ECO:0000256" key="1">
    <source>
        <dbReference type="ARBA" id="ARBA00009518"/>
    </source>
</evidence>
<evidence type="ECO:0000313" key="15">
    <source>
        <dbReference type="EMBL" id="QGR03025.1"/>
    </source>
</evidence>
<dbReference type="EC" id="3.1.21.10" evidence="13 14"/>
<dbReference type="GO" id="GO:0006281">
    <property type="term" value="P:DNA repair"/>
    <property type="evidence" value="ECO:0007669"/>
    <property type="project" value="UniProtKB-UniRule"/>
</dbReference>
<evidence type="ECO:0000256" key="6">
    <source>
        <dbReference type="ARBA" id="ARBA00022763"/>
    </source>
</evidence>
<dbReference type="GO" id="GO:0008821">
    <property type="term" value="F:crossover junction DNA endonuclease activity"/>
    <property type="evidence" value="ECO:0007669"/>
    <property type="project" value="UniProtKB-UniRule"/>
</dbReference>
<keyword evidence="8 13" id="KW-0460">Magnesium</keyword>